<evidence type="ECO:0000256" key="1">
    <source>
        <dbReference type="ARBA" id="ARBA00023015"/>
    </source>
</evidence>
<comment type="caution">
    <text evidence="5">The sequence shown here is derived from an EMBL/GenBank/DDBJ whole genome shotgun (WGS) entry which is preliminary data.</text>
</comment>
<accession>A0A9D1I327</accession>
<dbReference type="Proteomes" id="UP000824090">
    <property type="component" value="Unassembled WGS sequence"/>
</dbReference>
<feature type="domain" description="HTH luxR-type" evidence="4">
    <location>
        <begin position="189"/>
        <end position="254"/>
    </location>
</feature>
<evidence type="ECO:0000256" key="3">
    <source>
        <dbReference type="ARBA" id="ARBA00023163"/>
    </source>
</evidence>
<gene>
    <name evidence="5" type="ORF">IAC50_05980</name>
</gene>
<name>A0A9D1I327_9FIRM</name>
<dbReference type="GO" id="GO:0003677">
    <property type="term" value="F:DNA binding"/>
    <property type="evidence" value="ECO:0007669"/>
    <property type="project" value="UniProtKB-KW"/>
</dbReference>
<dbReference type="CDD" id="cd06170">
    <property type="entry name" value="LuxR_C_like"/>
    <property type="match status" value="1"/>
</dbReference>
<proteinExistence type="predicted"/>
<dbReference type="PRINTS" id="PR00038">
    <property type="entry name" value="HTHLUXR"/>
</dbReference>
<dbReference type="GO" id="GO:0006355">
    <property type="term" value="P:regulation of DNA-templated transcription"/>
    <property type="evidence" value="ECO:0007669"/>
    <property type="project" value="InterPro"/>
</dbReference>
<reference evidence="5" key="1">
    <citation type="submission" date="2020-10" db="EMBL/GenBank/DDBJ databases">
        <authorList>
            <person name="Gilroy R."/>
        </authorList>
    </citation>
    <scope>NUCLEOTIDE SEQUENCE</scope>
    <source>
        <strain evidence="5">ChiHcec3-6078</strain>
    </source>
</reference>
<dbReference type="PANTHER" id="PTHR44688:SF16">
    <property type="entry name" value="DNA-BINDING TRANSCRIPTIONAL ACTIVATOR DEVR_DOSR"/>
    <property type="match status" value="1"/>
</dbReference>
<dbReference type="Pfam" id="PF00196">
    <property type="entry name" value="GerE"/>
    <property type="match status" value="1"/>
</dbReference>
<dbReference type="InterPro" id="IPR016032">
    <property type="entry name" value="Sig_transdc_resp-reg_C-effctor"/>
</dbReference>
<dbReference type="Gene3D" id="1.10.10.10">
    <property type="entry name" value="Winged helix-like DNA-binding domain superfamily/Winged helix DNA-binding domain"/>
    <property type="match status" value="1"/>
</dbReference>
<dbReference type="InterPro" id="IPR029016">
    <property type="entry name" value="GAF-like_dom_sf"/>
</dbReference>
<dbReference type="SUPFAM" id="SSF55781">
    <property type="entry name" value="GAF domain-like"/>
    <property type="match status" value="1"/>
</dbReference>
<sequence length="254" mass="29661">MSFTENEWYLINSIILDIYSASDKDSMRKRFLERIGFLIPYDKANFFLSDRDGDHYISNSVDVGFDPQYLENYFGNLEKFDFTNWIYESAQNEVFLLTELLSFNERERDVYIQNYFRANGMEYAVISSLSHKGLHVGTMTLFRSKKSGDFTFRDKQALSLLKNHLALYLYNHSDAVTPFDPASHRRLSGIAGRYRLTPRETEILNMLLAGDDIPAICQSLFISKNTLRKHISNIYKKFGVNRRSDLNKILYEGK</sequence>
<dbReference type="AlphaFoldDB" id="A0A9D1I327"/>
<keyword evidence="3" id="KW-0804">Transcription</keyword>
<reference evidence="5" key="2">
    <citation type="journal article" date="2021" name="PeerJ">
        <title>Extensive microbial diversity within the chicken gut microbiome revealed by metagenomics and culture.</title>
        <authorList>
            <person name="Gilroy R."/>
            <person name="Ravi A."/>
            <person name="Getino M."/>
            <person name="Pursley I."/>
            <person name="Horton D.L."/>
            <person name="Alikhan N.F."/>
            <person name="Baker D."/>
            <person name="Gharbi K."/>
            <person name="Hall N."/>
            <person name="Watson M."/>
            <person name="Adriaenssens E.M."/>
            <person name="Foster-Nyarko E."/>
            <person name="Jarju S."/>
            <person name="Secka A."/>
            <person name="Antonio M."/>
            <person name="Oren A."/>
            <person name="Chaudhuri R.R."/>
            <person name="La Ragione R."/>
            <person name="Hildebrand F."/>
            <person name="Pallen M.J."/>
        </authorList>
    </citation>
    <scope>NUCLEOTIDE SEQUENCE</scope>
    <source>
        <strain evidence="5">ChiHcec3-6078</strain>
    </source>
</reference>
<dbReference type="SUPFAM" id="SSF46894">
    <property type="entry name" value="C-terminal effector domain of the bipartite response regulators"/>
    <property type="match status" value="1"/>
</dbReference>
<dbReference type="PANTHER" id="PTHR44688">
    <property type="entry name" value="DNA-BINDING TRANSCRIPTIONAL ACTIVATOR DEVR_DOSR"/>
    <property type="match status" value="1"/>
</dbReference>
<dbReference type="EMBL" id="DVMP01000110">
    <property type="protein sequence ID" value="HIU26020.1"/>
    <property type="molecule type" value="Genomic_DNA"/>
</dbReference>
<evidence type="ECO:0000259" key="4">
    <source>
        <dbReference type="PROSITE" id="PS50043"/>
    </source>
</evidence>
<evidence type="ECO:0000313" key="6">
    <source>
        <dbReference type="Proteomes" id="UP000824090"/>
    </source>
</evidence>
<keyword evidence="2" id="KW-0238">DNA-binding</keyword>
<dbReference type="InterPro" id="IPR036388">
    <property type="entry name" value="WH-like_DNA-bd_sf"/>
</dbReference>
<dbReference type="SMART" id="SM00421">
    <property type="entry name" value="HTH_LUXR"/>
    <property type="match status" value="1"/>
</dbReference>
<dbReference type="PROSITE" id="PS50043">
    <property type="entry name" value="HTH_LUXR_2"/>
    <property type="match status" value="1"/>
</dbReference>
<organism evidence="5 6">
    <name type="scientific">Candidatus Allocopromorpha excrementigallinarum</name>
    <dbReference type="NCBI Taxonomy" id="2840742"/>
    <lineage>
        <taxon>Bacteria</taxon>
        <taxon>Bacillati</taxon>
        <taxon>Bacillota</taxon>
        <taxon>Clostridia</taxon>
        <taxon>Eubacteriales</taxon>
        <taxon>Eubacteriaceae</taxon>
        <taxon>Eubacteriaceae incertae sedis</taxon>
        <taxon>Candidatus Allocopromorpha</taxon>
    </lineage>
</organism>
<dbReference type="InterPro" id="IPR000792">
    <property type="entry name" value="Tscrpt_reg_LuxR_C"/>
</dbReference>
<dbReference type="Gene3D" id="3.30.450.40">
    <property type="match status" value="1"/>
</dbReference>
<evidence type="ECO:0000256" key="2">
    <source>
        <dbReference type="ARBA" id="ARBA00023125"/>
    </source>
</evidence>
<evidence type="ECO:0000313" key="5">
    <source>
        <dbReference type="EMBL" id="HIU26020.1"/>
    </source>
</evidence>
<keyword evidence="1" id="KW-0805">Transcription regulation</keyword>
<protein>
    <recommendedName>
        <fullName evidence="4">HTH luxR-type domain-containing protein</fullName>
    </recommendedName>
</protein>